<dbReference type="GeneID" id="115735310"/>
<keyword evidence="2" id="KW-0812">Transmembrane</keyword>
<evidence type="ECO:0000256" key="1">
    <source>
        <dbReference type="SAM" id="MobiDB-lite"/>
    </source>
</evidence>
<reference evidence="5" key="1">
    <citation type="submission" date="2025-08" db="UniProtKB">
        <authorList>
            <consortium name="RefSeq"/>
        </authorList>
    </citation>
    <scope>IDENTIFICATION</scope>
    <source>
        <tissue evidence="5">Leaf</tissue>
    </source>
</reference>
<dbReference type="Pfam" id="PF12937">
    <property type="entry name" value="F-box-like"/>
    <property type="match status" value="1"/>
</dbReference>
<dbReference type="InterPro" id="IPR036047">
    <property type="entry name" value="F-box-like_dom_sf"/>
</dbReference>
<dbReference type="InterPro" id="IPR001810">
    <property type="entry name" value="F-box_dom"/>
</dbReference>
<evidence type="ECO:0000259" key="3">
    <source>
        <dbReference type="Pfam" id="PF12937"/>
    </source>
</evidence>
<dbReference type="InterPro" id="IPR045283">
    <property type="entry name" value="AT3G44326-like"/>
</dbReference>
<feature type="domain" description="F-box" evidence="3">
    <location>
        <begin position="23"/>
        <end position="63"/>
    </location>
</feature>
<feature type="region of interest" description="Disordered" evidence="1">
    <location>
        <begin position="279"/>
        <end position="311"/>
    </location>
</feature>
<evidence type="ECO:0000313" key="4">
    <source>
        <dbReference type="Proteomes" id="UP000827889"/>
    </source>
</evidence>
<dbReference type="AlphaFoldDB" id="A0A8B8NIQ0"/>
<feature type="transmembrane region" description="Helical" evidence="2">
    <location>
        <begin position="318"/>
        <end position="340"/>
    </location>
</feature>
<keyword evidence="4" id="KW-1185">Reference proteome</keyword>
<dbReference type="Proteomes" id="UP000827889">
    <property type="component" value="Chromosome 8"/>
</dbReference>
<organism evidence="4 5">
    <name type="scientific">Rhodamnia argentea</name>
    <dbReference type="NCBI Taxonomy" id="178133"/>
    <lineage>
        <taxon>Eukaryota</taxon>
        <taxon>Viridiplantae</taxon>
        <taxon>Streptophyta</taxon>
        <taxon>Embryophyta</taxon>
        <taxon>Tracheophyta</taxon>
        <taxon>Spermatophyta</taxon>
        <taxon>Magnoliopsida</taxon>
        <taxon>eudicotyledons</taxon>
        <taxon>Gunneridae</taxon>
        <taxon>Pentapetalae</taxon>
        <taxon>rosids</taxon>
        <taxon>malvids</taxon>
        <taxon>Myrtales</taxon>
        <taxon>Myrtaceae</taxon>
        <taxon>Myrtoideae</taxon>
        <taxon>Myrteae</taxon>
        <taxon>Australasian group</taxon>
        <taxon>Rhodamnia</taxon>
    </lineage>
</organism>
<evidence type="ECO:0000256" key="2">
    <source>
        <dbReference type="SAM" id="Phobius"/>
    </source>
</evidence>
<name>A0A8B8NIQ0_9MYRT</name>
<dbReference type="PANTHER" id="PTHR33736:SF18">
    <property type="entry name" value="F-BOX DOMAIN-CONTAINING PROTEIN"/>
    <property type="match status" value="1"/>
</dbReference>
<dbReference type="PANTHER" id="PTHR33736">
    <property type="entry name" value="F-BOX PROTEIN-RELATED"/>
    <property type="match status" value="1"/>
</dbReference>
<keyword evidence="2" id="KW-0472">Membrane</keyword>
<gene>
    <name evidence="5" type="primary">LOC115735310</name>
</gene>
<protein>
    <submittedName>
        <fullName evidence="5">F-box protein At2g27310</fullName>
    </submittedName>
</protein>
<accession>A0A8B8NIQ0</accession>
<dbReference type="KEGG" id="rarg:115735310"/>
<dbReference type="OrthoDB" id="671172at2759"/>
<feature type="compositionally biased region" description="Basic and acidic residues" evidence="1">
    <location>
        <begin position="282"/>
        <end position="305"/>
    </location>
</feature>
<evidence type="ECO:0000313" key="5">
    <source>
        <dbReference type="RefSeq" id="XP_030522362.1"/>
    </source>
</evidence>
<dbReference type="SUPFAM" id="SSF81383">
    <property type="entry name" value="F-box domain"/>
    <property type="match status" value="1"/>
</dbReference>
<proteinExistence type="predicted"/>
<dbReference type="Gene3D" id="1.20.1280.50">
    <property type="match status" value="1"/>
</dbReference>
<keyword evidence="2" id="KW-1133">Transmembrane helix</keyword>
<sequence length="341" mass="38061">MPCSSTAPTGSDATAMLTSVHPDIIRTHILTRLDGPALVAATSASSQLHSLSSDDCLWRDICVAAWPSVSDPRVAEAIAAFPSGYRSFFSDSYPILHHHKPQCRRSPPPPAKNLISAVDVHYEGQPIYSKVHETETASGWFECSPFRVDLLDLKESVPTRIQKPGGMHDEAWLRHLEDNLSLSWILVDPARRRTANLSTRRPVSVQRHWLTGDVQAQYVMVLAGGPRGSAAEHVQCTATVTCGGKEGRKLQVREVSFQVEDMEGKILNGRDSAAILGEAMENGERKKAKRESEGKERFEEHEARKRERKERKQRRERALDLVCIAVGVTVFVGFWSFILFR</sequence>
<dbReference type="RefSeq" id="XP_030522362.1">
    <property type="nucleotide sequence ID" value="XM_030666502.2"/>
</dbReference>